<dbReference type="InterPro" id="IPR046648">
    <property type="entry name" value="DUF6760"/>
</dbReference>
<dbReference type="EMBL" id="LGTC01000001">
    <property type="protein sequence ID" value="KNY25321.1"/>
    <property type="molecule type" value="Genomic_DNA"/>
</dbReference>
<dbReference type="AlphaFoldDB" id="A0A0L6JHJ9"/>
<proteinExistence type="predicted"/>
<dbReference type="eggNOG" id="ENOG5033A8Q">
    <property type="taxonomic scope" value="Bacteria"/>
</dbReference>
<organism evidence="2 3">
    <name type="scientific">Pseudobacteroides cellulosolvens ATCC 35603 = DSM 2933</name>
    <dbReference type="NCBI Taxonomy" id="398512"/>
    <lineage>
        <taxon>Bacteria</taxon>
        <taxon>Bacillati</taxon>
        <taxon>Bacillota</taxon>
        <taxon>Clostridia</taxon>
        <taxon>Eubacteriales</taxon>
        <taxon>Oscillospiraceae</taxon>
        <taxon>Pseudobacteroides</taxon>
    </lineage>
</organism>
<name>A0A0L6JHJ9_9FIRM</name>
<dbReference type="STRING" id="398512.Bccel_0581"/>
<dbReference type="RefSeq" id="WP_201781941.1">
    <property type="nucleotide sequence ID" value="NZ_JQKC01000024.1"/>
</dbReference>
<evidence type="ECO:0000313" key="3">
    <source>
        <dbReference type="Proteomes" id="UP000036923"/>
    </source>
</evidence>
<reference evidence="3" key="1">
    <citation type="submission" date="2015-07" db="EMBL/GenBank/DDBJ databases">
        <title>Near-Complete Genome Sequence of the Cellulolytic Bacterium Bacteroides (Pseudobacteroides) cellulosolvens ATCC 35603.</title>
        <authorList>
            <person name="Dassa B."/>
            <person name="Utturkar S.M."/>
            <person name="Klingeman D.M."/>
            <person name="Hurt R.A."/>
            <person name="Keller M."/>
            <person name="Xu J."/>
            <person name="Reddy Y.H.K."/>
            <person name="Borovok I."/>
            <person name="Grinberg I.R."/>
            <person name="Lamed R."/>
            <person name="Zhivin O."/>
            <person name="Bayer E.A."/>
            <person name="Brown S.D."/>
        </authorList>
    </citation>
    <scope>NUCLEOTIDE SEQUENCE [LARGE SCALE GENOMIC DNA]</scope>
    <source>
        <strain evidence="3">DSM 2933</strain>
    </source>
</reference>
<dbReference type="Proteomes" id="UP000036923">
    <property type="component" value="Unassembled WGS sequence"/>
</dbReference>
<protein>
    <submittedName>
        <fullName evidence="2">p2 GpE family protein</fullName>
    </submittedName>
</protein>
<gene>
    <name evidence="2" type="ORF">Bccel_0581</name>
</gene>
<dbReference type="PATRIC" id="fig|398512.5.peg.601"/>
<sequence length="50" mass="6164">MEEAAFIAYYFHWSHDEIMSMEHKDRRKWCKEISRINKELSDEPDNAFEV</sequence>
<evidence type="ECO:0000259" key="1">
    <source>
        <dbReference type="Pfam" id="PF20546"/>
    </source>
</evidence>
<dbReference type="Pfam" id="PF20546">
    <property type="entry name" value="DUF6760"/>
    <property type="match status" value="1"/>
</dbReference>
<feature type="domain" description="DUF6760" evidence="1">
    <location>
        <begin position="2"/>
        <end position="45"/>
    </location>
</feature>
<comment type="caution">
    <text evidence="2">The sequence shown here is derived from an EMBL/GenBank/DDBJ whole genome shotgun (WGS) entry which is preliminary data.</text>
</comment>
<accession>A0A0L6JHJ9</accession>
<keyword evidence="3" id="KW-1185">Reference proteome</keyword>
<evidence type="ECO:0000313" key="2">
    <source>
        <dbReference type="EMBL" id="KNY25321.1"/>
    </source>
</evidence>